<protein>
    <submittedName>
        <fullName evidence="1">Uncharacterized protein</fullName>
    </submittedName>
</protein>
<name>A0A0A9GFA4_ARUDO</name>
<sequence length="69" mass="7855">MHKKSFSACSTAAARQFSKPARNVSENFMSSFSAILMARVNSLLTPLRELSDRLSRLFCCLIRHSNKYK</sequence>
<dbReference type="EMBL" id="GBRH01176650">
    <property type="protein sequence ID" value="JAE21246.1"/>
    <property type="molecule type" value="Transcribed_RNA"/>
</dbReference>
<reference evidence="1" key="2">
    <citation type="journal article" date="2015" name="Data Brief">
        <title>Shoot transcriptome of the giant reed, Arundo donax.</title>
        <authorList>
            <person name="Barrero R.A."/>
            <person name="Guerrero F.D."/>
            <person name="Moolhuijzen P."/>
            <person name="Goolsby J.A."/>
            <person name="Tidwell J."/>
            <person name="Bellgard S.E."/>
            <person name="Bellgard M.I."/>
        </authorList>
    </citation>
    <scope>NUCLEOTIDE SEQUENCE</scope>
    <source>
        <tissue evidence="1">Shoot tissue taken approximately 20 cm above the soil surface</tissue>
    </source>
</reference>
<organism evidence="1">
    <name type="scientific">Arundo donax</name>
    <name type="common">Giant reed</name>
    <name type="synonym">Donax arundinaceus</name>
    <dbReference type="NCBI Taxonomy" id="35708"/>
    <lineage>
        <taxon>Eukaryota</taxon>
        <taxon>Viridiplantae</taxon>
        <taxon>Streptophyta</taxon>
        <taxon>Embryophyta</taxon>
        <taxon>Tracheophyta</taxon>
        <taxon>Spermatophyta</taxon>
        <taxon>Magnoliopsida</taxon>
        <taxon>Liliopsida</taxon>
        <taxon>Poales</taxon>
        <taxon>Poaceae</taxon>
        <taxon>PACMAD clade</taxon>
        <taxon>Arundinoideae</taxon>
        <taxon>Arundineae</taxon>
        <taxon>Arundo</taxon>
    </lineage>
</organism>
<evidence type="ECO:0000313" key="1">
    <source>
        <dbReference type="EMBL" id="JAE21246.1"/>
    </source>
</evidence>
<reference evidence="1" key="1">
    <citation type="submission" date="2014-09" db="EMBL/GenBank/DDBJ databases">
        <authorList>
            <person name="Magalhaes I.L.F."/>
            <person name="Oliveira U."/>
            <person name="Santos F.R."/>
            <person name="Vidigal T.H.D.A."/>
            <person name="Brescovit A.D."/>
            <person name="Santos A.J."/>
        </authorList>
    </citation>
    <scope>NUCLEOTIDE SEQUENCE</scope>
    <source>
        <tissue evidence="1">Shoot tissue taken approximately 20 cm above the soil surface</tissue>
    </source>
</reference>
<dbReference type="AlphaFoldDB" id="A0A0A9GFA4"/>
<proteinExistence type="predicted"/>
<accession>A0A0A9GFA4</accession>